<dbReference type="EMBL" id="FMSP01000023">
    <property type="protein sequence ID" value="SCV74776.1"/>
    <property type="molecule type" value="Genomic_DNA"/>
</dbReference>
<evidence type="ECO:0000259" key="7">
    <source>
        <dbReference type="PROSITE" id="PS51686"/>
    </source>
</evidence>
<evidence type="ECO:0000313" key="8">
    <source>
        <dbReference type="EMBL" id="SCV74776.1"/>
    </source>
</evidence>
<keyword evidence="2 5" id="KW-0808">Transferase</keyword>
<evidence type="ECO:0000256" key="4">
    <source>
        <dbReference type="ARBA" id="ARBA00022884"/>
    </source>
</evidence>
<sequence>MEFYKRAALILDALDEKKGSVKGLCMAEAKRSREGRPGEAARFLKVTVEVLKYRPHLKHLLDHSAILTKEPALFVAPVTTAAPTKGIIEVKSAAAASKILKKQEEYQKKRRGKQQRPPPTPASLAMVMIHDMLFAKRGITLPKEHKVRKQVERYKVSMEKETEKEKKRKRCSSNEGLQIALPENVAASIEGIGKGKKRAKDAETGEDAGALGSVRWLRVNTLKWTVEEAVEWFDDQRWEMVDDVGTMIETAQTKSKVFALDAHIEPLLALPAALSLPSLEPFKDGRLIAQDKASCMPAWVLLSHLLAEEDLEREQEEQAQLDGTAPKDSLTFEERGDLDLQKKKKRGVRVLDATAAPGNKTTMAAAMAGEFGKVVAVERDQGRFKVLKEMCKKAGASNVTPMNIDFLSIDPADVKFKNITHFLVDPSCSGSGIPSRLDHLLPTEPEAEQATRIRALSNFQLTILSHAMRFSGARRVVYSTCSIWAQEDEGVVMRLLAKKEFQDKGWRLATRDEVIPKWERRGRVDECGGDKGAPLTSSFQSNHKPSISTTDASFCLPFPDVADSVIRCLPEDQSNGFFVACFIRDEDAAAAGDQSMDAANASTNDAEVEGESTELTHAQRQELFKSKARAKGGKGGPKGGGQTATSSTSPTKSAPKKAEAVVEKKKSGKKAAYLAEKKRRQEGGSERAGKKSRID</sequence>
<evidence type="ECO:0000256" key="1">
    <source>
        <dbReference type="ARBA" id="ARBA00022603"/>
    </source>
</evidence>
<keyword evidence="1 5" id="KW-0489">Methyltransferase</keyword>
<feature type="compositionally biased region" description="Gly residues" evidence="6">
    <location>
        <begin position="633"/>
        <end position="642"/>
    </location>
</feature>
<dbReference type="Proteomes" id="UP000198372">
    <property type="component" value="Unassembled WGS sequence"/>
</dbReference>
<dbReference type="OrthoDB" id="435282at2759"/>
<dbReference type="AlphaFoldDB" id="A0A238FUN2"/>
<comment type="caution">
    <text evidence="5">Lacks conserved residue(s) required for the propagation of feature annotation.</text>
</comment>
<feature type="region of interest" description="Disordered" evidence="6">
    <location>
        <begin position="626"/>
        <end position="695"/>
    </location>
</feature>
<dbReference type="Pfam" id="PF01189">
    <property type="entry name" value="Methyltr_RsmB-F"/>
    <property type="match status" value="1"/>
</dbReference>
<feature type="region of interest" description="Disordered" evidence="6">
    <location>
        <begin position="593"/>
        <end position="614"/>
    </location>
</feature>
<feature type="compositionally biased region" description="Low complexity" evidence="6">
    <location>
        <begin position="643"/>
        <end position="653"/>
    </location>
</feature>
<comment type="similarity">
    <text evidence="5">Belongs to the class I-like SAM-binding methyltransferase superfamily. RsmB/NOP family.</text>
</comment>
<dbReference type="PRINTS" id="PR02008">
    <property type="entry name" value="RCMTFAMILY"/>
</dbReference>
<dbReference type="InterPro" id="IPR049560">
    <property type="entry name" value="MeTrfase_RsmB-F_NOP2_cat"/>
</dbReference>
<feature type="compositionally biased region" description="Basic and acidic residues" evidence="6">
    <location>
        <begin position="675"/>
        <end position="695"/>
    </location>
</feature>
<dbReference type="GO" id="GO:0070475">
    <property type="term" value="P:rRNA base methylation"/>
    <property type="evidence" value="ECO:0007669"/>
    <property type="project" value="TreeGrafter"/>
</dbReference>
<dbReference type="Gene3D" id="3.30.70.1170">
    <property type="entry name" value="Sun protein, domain 3"/>
    <property type="match status" value="1"/>
</dbReference>
<dbReference type="PANTHER" id="PTHR22807:SF4">
    <property type="entry name" value="28S RRNA (CYTOSINE-C(5))-METHYLTRANSFERASE"/>
    <property type="match status" value="1"/>
</dbReference>
<dbReference type="SUPFAM" id="SSF53335">
    <property type="entry name" value="S-adenosyl-L-methionine-dependent methyltransferases"/>
    <property type="match status" value="1"/>
</dbReference>
<feature type="binding site" evidence="5">
    <location>
        <position position="405"/>
    </location>
    <ligand>
        <name>S-adenosyl-L-methionine</name>
        <dbReference type="ChEBI" id="CHEBI:59789"/>
    </ligand>
</feature>
<feature type="binding site" evidence="5">
    <location>
        <position position="425"/>
    </location>
    <ligand>
        <name>S-adenosyl-L-methionine</name>
        <dbReference type="ChEBI" id="CHEBI:59789"/>
    </ligand>
</feature>
<feature type="active site" description="Nucleophile" evidence="5">
    <location>
        <position position="481"/>
    </location>
</feature>
<feature type="compositionally biased region" description="Basic and acidic residues" evidence="6">
    <location>
        <begin position="656"/>
        <end position="665"/>
    </location>
</feature>
<protein>
    <submittedName>
        <fullName evidence="8">BQ2448_7805 protein</fullName>
    </submittedName>
</protein>
<dbReference type="GO" id="GO:0005730">
    <property type="term" value="C:nucleolus"/>
    <property type="evidence" value="ECO:0007669"/>
    <property type="project" value="TreeGrafter"/>
</dbReference>
<evidence type="ECO:0000256" key="6">
    <source>
        <dbReference type="SAM" id="MobiDB-lite"/>
    </source>
</evidence>
<dbReference type="PANTHER" id="PTHR22807">
    <property type="entry name" value="NOP2 YEAST -RELATED NOL1/NOP2/FMU SUN DOMAIN-CONTAINING"/>
    <property type="match status" value="1"/>
</dbReference>
<keyword evidence="4 5" id="KW-0694">RNA-binding</keyword>
<dbReference type="CDD" id="cd02440">
    <property type="entry name" value="AdoMet_MTases"/>
    <property type="match status" value="1"/>
</dbReference>
<gene>
    <name evidence="8" type="ORF">BQ2448_7805</name>
</gene>
<organism evidence="8 9">
    <name type="scientific">Microbotryum intermedium</name>
    <dbReference type="NCBI Taxonomy" id="269621"/>
    <lineage>
        <taxon>Eukaryota</taxon>
        <taxon>Fungi</taxon>
        <taxon>Dikarya</taxon>
        <taxon>Basidiomycota</taxon>
        <taxon>Pucciniomycotina</taxon>
        <taxon>Microbotryomycetes</taxon>
        <taxon>Microbotryales</taxon>
        <taxon>Microbotryaceae</taxon>
        <taxon>Microbotryum</taxon>
    </lineage>
</organism>
<reference evidence="9" key="1">
    <citation type="submission" date="2016-09" db="EMBL/GenBank/DDBJ databases">
        <authorList>
            <person name="Jeantristanb JTB J.-T."/>
            <person name="Ricardo R."/>
        </authorList>
    </citation>
    <scope>NUCLEOTIDE SEQUENCE [LARGE SCALE GENOMIC DNA]</scope>
</reference>
<dbReference type="InterPro" id="IPR023267">
    <property type="entry name" value="RCMT"/>
</dbReference>
<evidence type="ECO:0000256" key="3">
    <source>
        <dbReference type="ARBA" id="ARBA00022691"/>
    </source>
</evidence>
<dbReference type="GO" id="GO:0008173">
    <property type="term" value="F:RNA methyltransferase activity"/>
    <property type="evidence" value="ECO:0007669"/>
    <property type="project" value="InterPro"/>
</dbReference>
<evidence type="ECO:0000256" key="2">
    <source>
        <dbReference type="ARBA" id="ARBA00022679"/>
    </source>
</evidence>
<dbReference type="GO" id="GO:0003723">
    <property type="term" value="F:RNA binding"/>
    <property type="evidence" value="ECO:0007669"/>
    <property type="project" value="UniProtKB-UniRule"/>
</dbReference>
<keyword evidence="3 5" id="KW-0949">S-adenosyl-L-methionine</keyword>
<dbReference type="PROSITE" id="PS51686">
    <property type="entry name" value="SAM_MT_RSMB_NOP"/>
    <property type="match status" value="1"/>
</dbReference>
<dbReference type="InterPro" id="IPR029063">
    <property type="entry name" value="SAM-dependent_MTases_sf"/>
</dbReference>
<accession>A0A238FUN2</accession>
<dbReference type="Gene3D" id="3.40.50.150">
    <property type="entry name" value="Vaccinia Virus protein VP39"/>
    <property type="match status" value="1"/>
</dbReference>
<evidence type="ECO:0000256" key="5">
    <source>
        <dbReference type="PROSITE-ProRule" id="PRU01023"/>
    </source>
</evidence>
<feature type="binding site" evidence="5">
    <location>
        <position position="378"/>
    </location>
    <ligand>
        <name>S-adenosyl-L-methionine</name>
        <dbReference type="ChEBI" id="CHEBI:59789"/>
    </ligand>
</feature>
<name>A0A238FUN2_9BASI</name>
<dbReference type="InterPro" id="IPR049561">
    <property type="entry name" value="NSUN5_7_fdxn-like"/>
</dbReference>
<feature type="domain" description="SAM-dependent MTase RsmB/NOP-type" evidence="7">
    <location>
        <begin position="205"/>
        <end position="585"/>
    </location>
</feature>
<keyword evidence="9" id="KW-1185">Reference proteome</keyword>
<dbReference type="Pfam" id="PF21148">
    <property type="entry name" value="NSUN5_fdxn-like"/>
    <property type="match status" value="1"/>
</dbReference>
<dbReference type="InterPro" id="IPR001678">
    <property type="entry name" value="MeTrfase_RsmB-F_NOP2_dom"/>
</dbReference>
<proteinExistence type="inferred from homology"/>
<evidence type="ECO:0000313" key="9">
    <source>
        <dbReference type="Proteomes" id="UP000198372"/>
    </source>
</evidence>
<dbReference type="STRING" id="269621.A0A238FUN2"/>